<name>A0A172ZH05_9BACL</name>
<accession>A0A172ZH05</accession>
<proteinExistence type="predicted"/>
<dbReference type="Pfam" id="PF11575">
    <property type="entry name" value="FhuF_C"/>
    <property type="match status" value="1"/>
</dbReference>
<sequence length="269" mass="31578">MNTIPDWERLGRQFYITNEPHPSAIYRQSFTELFTRAGMQQLLQYYAPLLKAEDLQPAATFLCSWLTGIPLAVQYHLSVEQQGLTLDPAQMTLEMYMSGPYCQFAFHVNELSVEQLPVPAADDQHHKARDHYLHTVYRNILRPMIQQMTEVCGDHARMYWRQMPARFQYYTNQWKNWIDDDQIVQTIERDLHYVINGIPAEIFGLSRNPLNVPPRHTLNIDGTGETILRSACCLFHRMEDGEYCFNCPKISEAVREERRLAYQSREEKT</sequence>
<dbReference type="Proteomes" id="UP000078148">
    <property type="component" value="Chromosome"/>
</dbReference>
<dbReference type="EMBL" id="CP013023">
    <property type="protein sequence ID" value="ANF96921.1"/>
    <property type="molecule type" value="Genomic_DNA"/>
</dbReference>
<reference evidence="2 3" key="2">
    <citation type="journal article" date="2016" name="Int. J. Syst. Evol. Microbiol.">
        <title>Paenibacillus bovis sp. nov., isolated from raw yak (Bos grunniens) milk.</title>
        <authorList>
            <person name="Gao C."/>
            <person name="Han J."/>
            <person name="Liu Z."/>
            <person name="Xu X."/>
            <person name="Hang F."/>
            <person name="Wu Z."/>
        </authorList>
    </citation>
    <scope>NUCLEOTIDE SEQUENCE [LARGE SCALE GENOMIC DNA]</scope>
    <source>
        <strain evidence="2 3">BD3526</strain>
    </source>
</reference>
<evidence type="ECO:0000313" key="2">
    <source>
        <dbReference type="EMBL" id="ANF96921.1"/>
    </source>
</evidence>
<organism evidence="2 3">
    <name type="scientific">Paenibacillus bovis</name>
    <dbReference type="NCBI Taxonomy" id="1616788"/>
    <lineage>
        <taxon>Bacteria</taxon>
        <taxon>Bacillati</taxon>
        <taxon>Bacillota</taxon>
        <taxon>Bacilli</taxon>
        <taxon>Bacillales</taxon>
        <taxon>Paenibacillaceae</taxon>
        <taxon>Paenibacillus</taxon>
    </lineage>
</organism>
<dbReference type="KEGG" id="pbv:AR543_13495"/>
<evidence type="ECO:0000313" key="3">
    <source>
        <dbReference type="Proteomes" id="UP000078148"/>
    </source>
</evidence>
<dbReference type="STRING" id="1616788.AR543_13495"/>
<reference evidence="3" key="1">
    <citation type="submission" date="2015-10" db="EMBL/GenBank/DDBJ databases">
        <title>Genome of Paenibacillus bovis sp. nov.</title>
        <authorList>
            <person name="Wu Z."/>
            <person name="Gao C."/>
            <person name="Liu Z."/>
            <person name="Zheng H."/>
        </authorList>
    </citation>
    <scope>NUCLEOTIDE SEQUENCE [LARGE SCALE GENOMIC DNA]</scope>
    <source>
        <strain evidence="3">BD3526</strain>
    </source>
</reference>
<keyword evidence="3" id="KW-1185">Reference proteome</keyword>
<dbReference type="InterPro" id="IPR024726">
    <property type="entry name" value="FhuF_C"/>
</dbReference>
<feature type="domain" description="Ferric siderophore reductase C-terminal" evidence="1">
    <location>
        <begin position="229"/>
        <end position="249"/>
    </location>
</feature>
<dbReference type="GO" id="GO:0051537">
    <property type="term" value="F:2 iron, 2 sulfur cluster binding"/>
    <property type="evidence" value="ECO:0007669"/>
    <property type="project" value="InterPro"/>
</dbReference>
<dbReference type="OrthoDB" id="2819999at2"/>
<dbReference type="AlphaFoldDB" id="A0A172ZH05"/>
<dbReference type="RefSeq" id="WP_060535028.1">
    <property type="nucleotide sequence ID" value="NZ_CP013023.1"/>
</dbReference>
<protein>
    <recommendedName>
        <fullName evidence="1">Ferric siderophore reductase C-terminal domain-containing protein</fullName>
    </recommendedName>
</protein>
<evidence type="ECO:0000259" key="1">
    <source>
        <dbReference type="Pfam" id="PF11575"/>
    </source>
</evidence>
<gene>
    <name evidence="2" type="ORF">AR543_13495</name>
</gene>